<dbReference type="PANTHER" id="PTHR43685">
    <property type="entry name" value="GLYCOSYLTRANSFERASE"/>
    <property type="match status" value="1"/>
</dbReference>
<protein>
    <submittedName>
        <fullName evidence="3">Putative glycosyltransferase</fullName>
    </submittedName>
</protein>
<dbReference type="InterPro" id="IPR029044">
    <property type="entry name" value="Nucleotide-diphossugar_trans"/>
</dbReference>
<dbReference type="EMBL" id="MT142363">
    <property type="protein sequence ID" value="QJA79015.1"/>
    <property type="molecule type" value="Genomic_DNA"/>
</dbReference>
<dbReference type="InterPro" id="IPR050834">
    <property type="entry name" value="Glycosyltransf_2"/>
</dbReference>
<feature type="domain" description="Glycosyltransferase 2-like" evidence="1">
    <location>
        <begin position="7"/>
        <end position="120"/>
    </location>
</feature>
<evidence type="ECO:0000259" key="1">
    <source>
        <dbReference type="Pfam" id="PF00535"/>
    </source>
</evidence>
<reference evidence="3" key="1">
    <citation type="submission" date="2020-03" db="EMBL/GenBank/DDBJ databases">
        <title>The deep terrestrial virosphere.</title>
        <authorList>
            <person name="Holmfeldt K."/>
            <person name="Nilsson E."/>
            <person name="Simone D."/>
            <person name="Lopez-Fernandez M."/>
            <person name="Wu X."/>
            <person name="de Brujin I."/>
            <person name="Lundin D."/>
            <person name="Andersson A."/>
            <person name="Bertilsson S."/>
            <person name="Dopson M."/>
        </authorList>
    </citation>
    <scope>NUCLEOTIDE SEQUENCE</scope>
    <source>
        <strain evidence="3">MM415A00955</strain>
        <strain evidence="2">MM415B01612</strain>
    </source>
</reference>
<organism evidence="3">
    <name type="scientific">viral metagenome</name>
    <dbReference type="NCBI Taxonomy" id="1070528"/>
    <lineage>
        <taxon>unclassified sequences</taxon>
        <taxon>metagenomes</taxon>
        <taxon>organismal metagenomes</taxon>
    </lineage>
</organism>
<dbReference type="CDD" id="cd00761">
    <property type="entry name" value="Glyco_tranf_GTA_type"/>
    <property type="match status" value="1"/>
</dbReference>
<evidence type="ECO:0000313" key="2">
    <source>
        <dbReference type="EMBL" id="QJA57623.1"/>
    </source>
</evidence>
<keyword evidence="3" id="KW-0808">Transferase</keyword>
<gene>
    <name evidence="3" type="ORF">MM415A00955_0014</name>
    <name evidence="2" type="ORF">MM415B01612_0008</name>
</gene>
<evidence type="ECO:0000313" key="3">
    <source>
        <dbReference type="EMBL" id="QJA79015.1"/>
    </source>
</evidence>
<dbReference type="InterPro" id="IPR001173">
    <property type="entry name" value="Glyco_trans_2-like"/>
</dbReference>
<dbReference type="EMBL" id="MT141284">
    <property type="protein sequence ID" value="QJA57623.1"/>
    <property type="molecule type" value="Genomic_DNA"/>
</dbReference>
<name>A0A6M3KBL2_9ZZZZ</name>
<dbReference type="Gene3D" id="3.90.550.10">
    <property type="entry name" value="Spore Coat Polysaccharide Biosynthesis Protein SpsA, Chain A"/>
    <property type="match status" value="1"/>
</dbReference>
<dbReference type="SUPFAM" id="SSF53448">
    <property type="entry name" value="Nucleotide-diphospho-sugar transferases"/>
    <property type="match status" value="1"/>
</dbReference>
<dbReference type="AlphaFoldDB" id="A0A6M3KBL2"/>
<accession>A0A6M3KBL2</accession>
<dbReference type="GO" id="GO:0016740">
    <property type="term" value="F:transferase activity"/>
    <property type="evidence" value="ECO:0007669"/>
    <property type="project" value="UniProtKB-KW"/>
</dbReference>
<sequence>MENNFIVLVTVHNSVQWIQRCLDSAILQDYKNYRLLIIDDHSTDGTWDIVSRYDACIVRNDKNMFHSLINMVTGLKAFFFDPEDIIVCLDGDDWFADNTVLSYLNQIYQEDVWLTYGQFEPLSKDYSNFCRPISRAIQYGHNNKETVKNLNSRTYRAGEAWTTSHLKTFKKKAWDMIREDDFKDEKGEWLITCGDLAMMYPIIEMAGDNRIRFIDKILYIYNDSNPANHTKIMPEVSMRVAQYLQNKPCYDFIG</sequence>
<dbReference type="Pfam" id="PF00535">
    <property type="entry name" value="Glycos_transf_2"/>
    <property type="match status" value="1"/>
</dbReference>
<dbReference type="PANTHER" id="PTHR43685:SF2">
    <property type="entry name" value="GLYCOSYLTRANSFERASE 2-LIKE DOMAIN-CONTAINING PROTEIN"/>
    <property type="match status" value="1"/>
</dbReference>
<proteinExistence type="predicted"/>